<feature type="binding site" description="axial binding residue" evidence="9">
    <location>
        <position position="278"/>
    </location>
    <ligand>
        <name>heme c</name>
        <dbReference type="ChEBI" id="CHEBI:61717"/>
        <label>2</label>
    </ligand>
    <ligandPart>
        <name>Fe</name>
        <dbReference type="ChEBI" id="CHEBI:18248"/>
    </ligandPart>
</feature>
<comment type="cofactor">
    <cofactor evidence="8">
        <name>heme</name>
        <dbReference type="ChEBI" id="CHEBI:30413"/>
    </cofactor>
    <text evidence="8">Binds 2 heme groups.</text>
</comment>
<dbReference type="PIRSF" id="PIRSF000294">
    <property type="entry name" value="Cytochrome-c_peroxidase"/>
    <property type="match status" value="1"/>
</dbReference>
<evidence type="ECO:0000256" key="5">
    <source>
        <dbReference type="ARBA" id="ARBA00022764"/>
    </source>
</evidence>
<comment type="caution">
    <text evidence="11">The sequence shown here is derived from an EMBL/GenBank/DDBJ whole genome shotgun (WGS) entry which is preliminary data.</text>
</comment>
<feature type="binding site" description="covalent" evidence="8">
    <location>
        <position position="274"/>
    </location>
    <ligand>
        <name>heme c</name>
        <dbReference type="ChEBI" id="CHEBI:61717"/>
        <label>2</label>
    </ligand>
</feature>
<comment type="PTM">
    <text evidence="8">Binds 2 heme groups per subunit.</text>
</comment>
<dbReference type="PANTHER" id="PTHR30600:SF10">
    <property type="entry name" value="BLL6722 PROTEIN"/>
    <property type="match status" value="1"/>
</dbReference>
<feature type="binding site" description="covalent" evidence="8">
    <location>
        <position position="92"/>
    </location>
    <ligand>
        <name>heme c</name>
        <dbReference type="ChEBI" id="CHEBI:61717"/>
        <label>1</label>
    </ligand>
</feature>
<accession>A0A7C1JJZ1</accession>
<proteinExistence type="predicted"/>
<feature type="binding site" description="covalent" evidence="8">
    <location>
        <position position="95"/>
    </location>
    <ligand>
        <name>heme c</name>
        <dbReference type="ChEBI" id="CHEBI:61717"/>
        <label>1</label>
    </ligand>
</feature>
<dbReference type="PANTHER" id="PTHR30600">
    <property type="entry name" value="CYTOCHROME C PEROXIDASE-RELATED"/>
    <property type="match status" value="1"/>
</dbReference>
<dbReference type="Gene3D" id="1.10.760.10">
    <property type="entry name" value="Cytochrome c-like domain"/>
    <property type="match status" value="2"/>
</dbReference>
<dbReference type="InterPro" id="IPR004852">
    <property type="entry name" value="Di-haem_cyt_c_peroxidsae"/>
</dbReference>
<dbReference type="Pfam" id="PF03150">
    <property type="entry name" value="CCP_MauG"/>
    <property type="match status" value="1"/>
</dbReference>
<organism evidence="11">
    <name type="scientific">Caldilinea aerophila</name>
    <dbReference type="NCBI Taxonomy" id="133453"/>
    <lineage>
        <taxon>Bacteria</taxon>
        <taxon>Bacillati</taxon>
        <taxon>Chloroflexota</taxon>
        <taxon>Caldilineae</taxon>
        <taxon>Caldilineales</taxon>
        <taxon>Caldilineaceae</taxon>
        <taxon>Caldilinea</taxon>
    </lineage>
</organism>
<evidence type="ECO:0000256" key="9">
    <source>
        <dbReference type="PIRSR" id="PIRSR000294-2"/>
    </source>
</evidence>
<keyword evidence="2 8" id="KW-0349">Heme</keyword>
<evidence type="ECO:0000256" key="6">
    <source>
        <dbReference type="ARBA" id="ARBA00023002"/>
    </source>
</evidence>
<name>A0A7C1JJZ1_9CHLR</name>
<evidence type="ECO:0000256" key="1">
    <source>
        <dbReference type="ARBA" id="ARBA00004418"/>
    </source>
</evidence>
<keyword evidence="11" id="KW-0575">Peroxidase</keyword>
<evidence type="ECO:0000256" key="2">
    <source>
        <dbReference type="ARBA" id="ARBA00022617"/>
    </source>
</evidence>
<evidence type="ECO:0000259" key="10">
    <source>
        <dbReference type="PROSITE" id="PS51007"/>
    </source>
</evidence>
<protein>
    <submittedName>
        <fullName evidence="11">Cytochrome-c peroxidase</fullName>
    </submittedName>
</protein>
<dbReference type="GO" id="GO:0004130">
    <property type="term" value="F:cytochrome-c peroxidase activity"/>
    <property type="evidence" value="ECO:0007669"/>
    <property type="project" value="TreeGrafter"/>
</dbReference>
<dbReference type="InterPro" id="IPR036909">
    <property type="entry name" value="Cyt_c-like_dom_sf"/>
</dbReference>
<feature type="binding site" description="covalent" evidence="8">
    <location>
        <position position="277"/>
    </location>
    <ligand>
        <name>heme c</name>
        <dbReference type="ChEBI" id="CHEBI:61717"/>
        <label>2</label>
    </ligand>
</feature>
<keyword evidence="4" id="KW-0732">Signal</keyword>
<keyword evidence="7 9" id="KW-0408">Iron</keyword>
<feature type="domain" description="Cytochrome c" evidence="10">
    <location>
        <begin position="70"/>
        <end position="273"/>
    </location>
</feature>
<dbReference type="PROSITE" id="PS51007">
    <property type="entry name" value="CYTC"/>
    <property type="match status" value="1"/>
</dbReference>
<reference evidence="11" key="1">
    <citation type="journal article" date="2020" name="mSystems">
        <title>Genome- and Community-Level Interaction Insights into Carbon Utilization and Element Cycling Functions of Hydrothermarchaeota in Hydrothermal Sediment.</title>
        <authorList>
            <person name="Zhou Z."/>
            <person name="Liu Y."/>
            <person name="Xu W."/>
            <person name="Pan J."/>
            <person name="Luo Z.H."/>
            <person name="Li M."/>
        </authorList>
    </citation>
    <scope>NUCLEOTIDE SEQUENCE [LARGE SCALE GENOMIC DNA]</scope>
    <source>
        <strain evidence="11">SpSt-289</strain>
    </source>
</reference>
<dbReference type="SUPFAM" id="SSF46626">
    <property type="entry name" value="Cytochrome c"/>
    <property type="match status" value="2"/>
</dbReference>
<feature type="binding site" description="axial binding residue" evidence="9">
    <location>
        <position position="96"/>
    </location>
    <ligand>
        <name>heme c</name>
        <dbReference type="ChEBI" id="CHEBI:61717"/>
        <label>1</label>
    </ligand>
    <ligandPart>
        <name>Fe</name>
        <dbReference type="ChEBI" id="CHEBI:18248"/>
    </ligandPart>
</feature>
<dbReference type="InterPro" id="IPR026259">
    <property type="entry name" value="MauG/Cytc_peroxidase"/>
</dbReference>
<evidence type="ECO:0000313" key="11">
    <source>
        <dbReference type="EMBL" id="HDX31466.1"/>
    </source>
</evidence>
<dbReference type="GO" id="GO:0020037">
    <property type="term" value="F:heme binding"/>
    <property type="evidence" value="ECO:0007669"/>
    <property type="project" value="InterPro"/>
</dbReference>
<evidence type="ECO:0000256" key="8">
    <source>
        <dbReference type="PIRSR" id="PIRSR000294-1"/>
    </source>
</evidence>
<dbReference type="InterPro" id="IPR009056">
    <property type="entry name" value="Cyt_c-like_dom"/>
</dbReference>
<dbReference type="GO" id="GO:0046872">
    <property type="term" value="F:metal ion binding"/>
    <property type="evidence" value="ECO:0007669"/>
    <property type="project" value="UniProtKB-KW"/>
</dbReference>
<keyword evidence="5" id="KW-0574">Periplasm</keyword>
<evidence type="ECO:0000256" key="3">
    <source>
        <dbReference type="ARBA" id="ARBA00022723"/>
    </source>
</evidence>
<gene>
    <name evidence="11" type="ORF">ENQ20_08215</name>
</gene>
<dbReference type="GO" id="GO:0042597">
    <property type="term" value="C:periplasmic space"/>
    <property type="evidence" value="ECO:0007669"/>
    <property type="project" value="UniProtKB-SubCell"/>
</dbReference>
<dbReference type="AlphaFoldDB" id="A0A7C1JJZ1"/>
<dbReference type="InterPro" id="IPR051395">
    <property type="entry name" value="Cytochrome_c_Peroxidase/MauG"/>
</dbReference>
<keyword evidence="3 9" id="KW-0479">Metal-binding</keyword>
<sequence length="423" mass="45732">MRLGVARSERLFLLAVSGVMALLLGVSAVVFLTDSPTWSPDEVALLRSLSLDALEPLPPDPSNRVADNPDAIALGERLFFDVRFSANGAVSCASCHMPERYFTDGRPFGVGVGVIPLNTMTLIGAAYSPWFTWDGKADSQWAQALLPLENAVEHGGNRTLYAHLIAEYYVAEYEALFGPLPDLSHLPRNAGPVDDPVAAAAWEAMTPEEQDAINRIFANMGKALAAFQRTLLPQPARFDRYVASLNDDGRSSQPGILSEEEIAGLRLFIGKGQCINCHNGPRFTNDAFHNTGVPAAPGYPVHRGRIDGVARVQSDLFNCLGPYSDAAPEECTALRFVVTEGDTLPGGMKTPTLRNVAETAPYMHTGQFATLADVIEHYNAGGGLALFGHNELHQPLNLTATEAKQLEAFLHTLTEEPMPPEEP</sequence>
<evidence type="ECO:0000256" key="7">
    <source>
        <dbReference type="ARBA" id="ARBA00023004"/>
    </source>
</evidence>
<dbReference type="GO" id="GO:0009055">
    <property type="term" value="F:electron transfer activity"/>
    <property type="evidence" value="ECO:0007669"/>
    <property type="project" value="InterPro"/>
</dbReference>
<comment type="subcellular location">
    <subcellularLocation>
        <location evidence="1">Periplasm</location>
    </subcellularLocation>
</comment>
<evidence type="ECO:0000256" key="4">
    <source>
        <dbReference type="ARBA" id="ARBA00022729"/>
    </source>
</evidence>
<keyword evidence="6" id="KW-0560">Oxidoreductase</keyword>
<dbReference type="EMBL" id="DSMG01000084">
    <property type="protein sequence ID" value="HDX31466.1"/>
    <property type="molecule type" value="Genomic_DNA"/>
</dbReference>